<dbReference type="RefSeq" id="WP_048543534.1">
    <property type="nucleotide sequence ID" value="NZ_HF571038.1"/>
</dbReference>
<dbReference type="STRING" id="1193518.BN13_20026"/>
<sequence length="224" mass="23916">MSRIFLVRHGQASWGAENYDALSELGHRQAAATGAWLARQGIDPVRLISGELIRQRDSRAAAAAAAGWRVAPECDPAWDEYDHLAVLAALPAEDPVYAASAASVERRAFDARAFDVVYAAALRRWVLGEGDYPETYAAFTARASAALESLAATLAPKEDAVVVTSGGVISAIGAHLLDGGPLVWDRLQRTVVNASVTQVRVGARGIHLMSFNEASHLGELWSAR</sequence>
<evidence type="ECO:0000313" key="1">
    <source>
        <dbReference type="EMBL" id="CCI52704.1"/>
    </source>
</evidence>
<dbReference type="AlphaFoldDB" id="A0A077M7Y7"/>
<evidence type="ECO:0000313" key="2">
    <source>
        <dbReference type="Proteomes" id="UP000035720"/>
    </source>
</evidence>
<dbReference type="InterPro" id="IPR029033">
    <property type="entry name" value="His_PPase_superfam"/>
</dbReference>
<dbReference type="SUPFAM" id="SSF53254">
    <property type="entry name" value="Phosphoglycerate mutase-like"/>
    <property type="match status" value="1"/>
</dbReference>
<dbReference type="Gene3D" id="3.40.50.1240">
    <property type="entry name" value="Phosphoglycerate mutase-like"/>
    <property type="match status" value="1"/>
</dbReference>
<dbReference type="SMART" id="SM00855">
    <property type="entry name" value="PGAM"/>
    <property type="match status" value="1"/>
</dbReference>
<keyword evidence="2" id="KW-1185">Reference proteome</keyword>
<reference evidence="1 2" key="1">
    <citation type="journal article" date="2013" name="ISME J.">
        <title>A metabolic model for members of the genus Tetrasphaera involved in enhanced biological phosphorus removal.</title>
        <authorList>
            <person name="Kristiansen R."/>
            <person name="Nguyen H.T.T."/>
            <person name="Saunders A.M."/>
            <person name="Nielsen J.L."/>
            <person name="Wimmer R."/>
            <person name="Le V.Q."/>
            <person name="McIlroy S.J."/>
            <person name="Petrovski S."/>
            <person name="Seviour R.J."/>
            <person name="Calteau A."/>
            <person name="Nielsen K.L."/>
            <person name="Nielsen P.H."/>
        </authorList>
    </citation>
    <scope>NUCLEOTIDE SEQUENCE [LARGE SCALE GENOMIC DNA]</scope>
    <source>
        <strain evidence="1 2">Ben 74</strain>
    </source>
</reference>
<dbReference type="GO" id="GO:0016791">
    <property type="term" value="F:phosphatase activity"/>
    <property type="evidence" value="ECO:0007669"/>
    <property type="project" value="TreeGrafter"/>
</dbReference>
<comment type="caution">
    <text evidence="1">The sequence shown here is derived from an EMBL/GenBank/DDBJ whole genome shotgun (WGS) entry which is preliminary data.</text>
</comment>
<dbReference type="PANTHER" id="PTHR48100">
    <property type="entry name" value="BROAD-SPECIFICITY PHOSPHATASE YOR283W-RELATED"/>
    <property type="match status" value="1"/>
</dbReference>
<dbReference type="GO" id="GO:0005737">
    <property type="term" value="C:cytoplasm"/>
    <property type="evidence" value="ECO:0007669"/>
    <property type="project" value="TreeGrafter"/>
</dbReference>
<dbReference type="Proteomes" id="UP000035720">
    <property type="component" value="Unassembled WGS sequence"/>
</dbReference>
<dbReference type="EMBL" id="CAJC01000112">
    <property type="protein sequence ID" value="CCI52704.1"/>
    <property type="molecule type" value="Genomic_DNA"/>
</dbReference>
<organism evidence="1 2">
    <name type="scientific">Nostocoides jenkinsii Ben 74</name>
    <dbReference type="NCBI Taxonomy" id="1193518"/>
    <lineage>
        <taxon>Bacteria</taxon>
        <taxon>Bacillati</taxon>
        <taxon>Actinomycetota</taxon>
        <taxon>Actinomycetes</taxon>
        <taxon>Micrococcales</taxon>
        <taxon>Intrasporangiaceae</taxon>
        <taxon>Nostocoides</taxon>
    </lineage>
</organism>
<dbReference type="Pfam" id="PF00300">
    <property type="entry name" value="His_Phos_1"/>
    <property type="match status" value="1"/>
</dbReference>
<dbReference type="CDD" id="cd07067">
    <property type="entry name" value="HP_PGM_like"/>
    <property type="match status" value="1"/>
</dbReference>
<dbReference type="InterPro" id="IPR013078">
    <property type="entry name" value="His_Pase_superF_clade-1"/>
</dbReference>
<name>A0A077M7Y7_9MICO</name>
<gene>
    <name evidence="1" type="ORF">BN13_20026</name>
</gene>
<protein>
    <submittedName>
        <fullName evidence="1">Putative phosphoglycerate mutase related protein</fullName>
    </submittedName>
</protein>
<dbReference type="InterPro" id="IPR050275">
    <property type="entry name" value="PGM_Phosphatase"/>
</dbReference>
<dbReference type="OrthoDB" id="280692at2"/>
<dbReference type="PANTHER" id="PTHR48100:SF1">
    <property type="entry name" value="HISTIDINE PHOSPHATASE FAMILY PROTEIN-RELATED"/>
    <property type="match status" value="1"/>
</dbReference>
<accession>A0A077M7Y7</accession>
<proteinExistence type="predicted"/>